<feature type="active site" description="Charge relay system" evidence="4">
    <location>
        <position position="296"/>
    </location>
</feature>
<dbReference type="SUPFAM" id="SSF53474">
    <property type="entry name" value="alpha/beta-Hydrolases"/>
    <property type="match status" value="1"/>
</dbReference>
<dbReference type="PANTHER" id="PTHR10794:SF94">
    <property type="entry name" value="ESTERASE YHET-RELATED"/>
    <property type="match status" value="1"/>
</dbReference>
<feature type="active site" description="Charge relay system" evidence="4">
    <location>
        <position position="267"/>
    </location>
</feature>
<dbReference type="InterPro" id="IPR012020">
    <property type="entry name" value="ABHD4"/>
</dbReference>
<dbReference type="InterPro" id="IPR000952">
    <property type="entry name" value="AB_hydrolase_4_CS"/>
</dbReference>
<dbReference type="GO" id="GO:0034338">
    <property type="term" value="F:short-chain carboxylesterase activity"/>
    <property type="evidence" value="ECO:0007669"/>
    <property type="project" value="TreeGrafter"/>
</dbReference>
<dbReference type="InterPro" id="IPR029058">
    <property type="entry name" value="AB_hydrolase_fold"/>
</dbReference>
<dbReference type="InterPro" id="IPR050960">
    <property type="entry name" value="AB_hydrolase_4_sf"/>
</dbReference>
<name>A0A1M4ZWZ3_9BACT</name>
<sequence>MPVIHPSSYRPPRFMTNPHVQMILANQLRFVPPVAYERERIPTPDGDFLDLDWTRVGSRRAAVICHGLEGHSRRPYVIGMARALTSAGWDVCAMNYRGCSGEPNRKPQLYHSGATEDLDTVVRHVRSTKRYDSVCLVGFSLGGNLVLKYAGELGPEARSRIRAVAAFSAPCDLTASARAISRPENRPYLKRFLKMLRQKIEAKERLYPDLIRSEGYDSIRSFEDFDNRYTAPLHGFRDAWDYYRRASSKPLLERISVPTLIVNAKDDPFLAPECFPFEAAYRNPFLHLEAPDKGSHVGFVERNHDGTFWSERRAVAFLSDG</sequence>
<dbReference type="InterPro" id="IPR000073">
    <property type="entry name" value="AB_hydrolase_1"/>
</dbReference>
<evidence type="ECO:0000256" key="1">
    <source>
        <dbReference type="ARBA" id="ARBA00010884"/>
    </source>
</evidence>
<feature type="active site" description="Charge relay system" evidence="4">
    <location>
        <position position="140"/>
    </location>
</feature>
<reference evidence="7" key="1">
    <citation type="submission" date="2016-11" db="EMBL/GenBank/DDBJ databases">
        <authorList>
            <person name="Varghese N."/>
            <person name="Submissions S."/>
        </authorList>
    </citation>
    <scope>NUCLEOTIDE SEQUENCE [LARGE SCALE GENOMIC DNA]</scope>
    <source>
        <strain evidence="7">DSM 9756</strain>
    </source>
</reference>
<organism evidence="6 7">
    <name type="scientific">Desulfacinum infernum DSM 9756</name>
    <dbReference type="NCBI Taxonomy" id="1121391"/>
    <lineage>
        <taxon>Bacteria</taxon>
        <taxon>Pseudomonadati</taxon>
        <taxon>Thermodesulfobacteriota</taxon>
        <taxon>Syntrophobacteria</taxon>
        <taxon>Syntrophobacterales</taxon>
        <taxon>Syntrophobacteraceae</taxon>
        <taxon>Desulfacinum</taxon>
    </lineage>
</organism>
<dbReference type="RefSeq" id="WP_073038434.1">
    <property type="nucleotide sequence ID" value="NZ_FQVB01000013.1"/>
</dbReference>
<dbReference type="AlphaFoldDB" id="A0A1M4ZWZ3"/>
<dbReference type="Pfam" id="PF00561">
    <property type="entry name" value="Abhydrolase_1"/>
    <property type="match status" value="1"/>
</dbReference>
<evidence type="ECO:0000256" key="4">
    <source>
        <dbReference type="PIRSR" id="PIRSR005211-1"/>
    </source>
</evidence>
<evidence type="ECO:0000313" key="6">
    <source>
        <dbReference type="EMBL" id="SHF22515.1"/>
    </source>
</evidence>
<accession>A0A1M4ZWZ3</accession>
<proteinExistence type="inferred from homology"/>
<dbReference type="PANTHER" id="PTHR10794">
    <property type="entry name" value="ABHYDROLASE DOMAIN-CONTAINING PROTEIN"/>
    <property type="match status" value="1"/>
</dbReference>
<protein>
    <recommendedName>
        <fullName evidence="5">AB hydrolase-1 domain-containing protein</fullName>
    </recommendedName>
</protein>
<dbReference type="GO" id="GO:0047372">
    <property type="term" value="F:monoacylglycerol lipase activity"/>
    <property type="evidence" value="ECO:0007669"/>
    <property type="project" value="TreeGrafter"/>
</dbReference>
<dbReference type="STRING" id="1121391.SAMN02745206_01562"/>
<dbReference type="EMBL" id="FQVB01000013">
    <property type="protein sequence ID" value="SHF22515.1"/>
    <property type="molecule type" value="Genomic_DNA"/>
</dbReference>
<evidence type="ECO:0000256" key="3">
    <source>
        <dbReference type="ARBA" id="ARBA00022801"/>
    </source>
</evidence>
<dbReference type="Gene3D" id="3.40.50.1820">
    <property type="entry name" value="alpha/beta hydrolase"/>
    <property type="match status" value="1"/>
</dbReference>
<gene>
    <name evidence="6" type="ORF">SAMN02745206_01562</name>
</gene>
<dbReference type="OrthoDB" id="332676at2"/>
<dbReference type="PROSITE" id="PS01133">
    <property type="entry name" value="UPF0017"/>
    <property type="match status" value="1"/>
</dbReference>
<evidence type="ECO:0000313" key="7">
    <source>
        <dbReference type="Proteomes" id="UP000184076"/>
    </source>
</evidence>
<dbReference type="PIRSF" id="PIRSF005211">
    <property type="entry name" value="Ab_hydro_YheT"/>
    <property type="match status" value="1"/>
</dbReference>
<keyword evidence="2" id="KW-0719">Serine esterase</keyword>
<evidence type="ECO:0000256" key="2">
    <source>
        <dbReference type="ARBA" id="ARBA00022487"/>
    </source>
</evidence>
<evidence type="ECO:0000259" key="5">
    <source>
        <dbReference type="Pfam" id="PF00561"/>
    </source>
</evidence>
<keyword evidence="3" id="KW-0378">Hydrolase</keyword>
<dbReference type="Proteomes" id="UP000184076">
    <property type="component" value="Unassembled WGS sequence"/>
</dbReference>
<keyword evidence="7" id="KW-1185">Reference proteome</keyword>
<feature type="domain" description="AB hydrolase-1" evidence="5">
    <location>
        <begin position="63"/>
        <end position="272"/>
    </location>
</feature>
<comment type="similarity">
    <text evidence="1">Belongs to the AB hydrolase superfamily. AB hydrolase 4 family.</text>
</comment>